<comment type="caution">
    <text evidence="1">The sequence shown here is derived from an EMBL/GenBank/DDBJ whole genome shotgun (WGS) entry which is preliminary data.</text>
</comment>
<reference evidence="1" key="1">
    <citation type="journal article" date="2014" name="Front. Microbiol.">
        <title>High frequency of phylogenetically diverse reductive dehalogenase-homologous genes in deep subseafloor sedimentary metagenomes.</title>
        <authorList>
            <person name="Kawai M."/>
            <person name="Futagami T."/>
            <person name="Toyoda A."/>
            <person name="Takaki Y."/>
            <person name="Nishi S."/>
            <person name="Hori S."/>
            <person name="Arai W."/>
            <person name="Tsubouchi T."/>
            <person name="Morono Y."/>
            <person name="Uchiyama I."/>
            <person name="Ito T."/>
            <person name="Fujiyama A."/>
            <person name="Inagaki F."/>
            <person name="Takami H."/>
        </authorList>
    </citation>
    <scope>NUCLEOTIDE SEQUENCE</scope>
    <source>
        <strain evidence="1">Expedition CK06-06</strain>
    </source>
</reference>
<feature type="non-terminal residue" evidence="1">
    <location>
        <position position="37"/>
    </location>
</feature>
<gene>
    <name evidence="1" type="ORF">S01H4_47571</name>
</gene>
<accession>X1CW85</accession>
<evidence type="ECO:0000313" key="1">
    <source>
        <dbReference type="EMBL" id="GAH00345.1"/>
    </source>
</evidence>
<protein>
    <submittedName>
        <fullName evidence="1">Uncharacterized protein</fullName>
    </submittedName>
</protein>
<name>X1CW85_9ZZZZ</name>
<dbReference type="AlphaFoldDB" id="X1CW85"/>
<dbReference type="EMBL" id="BART01026726">
    <property type="protein sequence ID" value="GAH00345.1"/>
    <property type="molecule type" value="Genomic_DNA"/>
</dbReference>
<sequence length="37" mass="4260">MTNKQLKKIEKLKTLKAKQDELKQSESELGVTDKKIS</sequence>
<proteinExistence type="predicted"/>
<organism evidence="1">
    <name type="scientific">marine sediment metagenome</name>
    <dbReference type="NCBI Taxonomy" id="412755"/>
    <lineage>
        <taxon>unclassified sequences</taxon>
        <taxon>metagenomes</taxon>
        <taxon>ecological metagenomes</taxon>
    </lineage>
</organism>